<dbReference type="OrthoDB" id="6151623at2759"/>
<sequence length="288" mass="32528">MEFLKDFELNDMSLLHKKWYSKLDKFMEKGRDNATFALHEDLLKHCTEILGISIAERIGGIDGYNLLLGCVKSSLPFAFLNGASSYASFCVDLLHVHYTSGVFHTNMKQCLFTTPHKNSNVNFALDAQREMDHLDAVKGFRPRSTIDAVIPRMSIVDHFTDVQQFRQELNKSDVNETVLSQQNKTDDGEKSVYNLSPNLNFDISSKDLKFIIPVAKLITRVGALSLKPDSTPRNVYNPTKPALPESLLDKNSYQAGRFLVKKYACQQKIFELSNEDLPGIETVEGSKI</sequence>
<dbReference type="EMBL" id="CAJPWZ010002750">
    <property type="protein sequence ID" value="CAG2244895.1"/>
    <property type="molecule type" value="Genomic_DNA"/>
</dbReference>
<evidence type="ECO:0000313" key="2">
    <source>
        <dbReference type="Proteomes" id="UP000683360"/>
    </source>
</evidence>
<accession>A0A8S3UUK0</accession>
<dbReference type="AlphaFoldDB" id="A0A8S3UUK0"/>
<dbReference type="Proteomes" id="UP000683360">
    <property type="component" value="Unassembled WGS sequence"/>
</dbReference>
<comment type="caution">
    <text evidence="1">The sequence shown here is derived from an EMBL/GenBank/DDBJ whole genome shotgun (WGS) entry which is preliminary data.</text>
</comment>
<organism evidence="1 2">
    <name type="scientific">Mytilus edulis</name>
    <name type="common">Blue mussel</name>
    <dbReference type="NCBI Taxonomy" id="6550"/>
    <lineage>
        <taxon>Eukaryota</taxon>
        <taxon>Metazoa</taxon>
        <taxon>Spiralia</taxon>
        <taxon>Lophotrochozoa</taxon>
        <taxon>Mollusca</taxon>
        <taxon>Bivalvia</taxon>
        <taxon>Autobranchia</taxon>
        <taxon>Pteriomorphia</taxon>
        <taxon>Mytilida</taxon>
        <taxon>Mytiloidea</taxon>
        <taxon>Mytilidae</taxon>
        <taxon>Mytilinae</taxon>
        <taxon>Mytilus</taxon>
    </lineage>
</organism>
<keyword evidence="2" id="KW-1185">Reference proteome</keyword>
<proteinExistence type="predicted"/>
<name>A0A8S3UUK0_MYTED</name>
<reference evidence="1" key="1">
    <citation type="submission" date="2021-03" db="EMBL/GenBank/DDBJ databases">
        <authorList>
            <person name="Bekaert M."/>
        </authorList>
    </citation>
    <scope>NUCLEOTIDE SEQUENCE</scope>
</reference>
<protein>
    <submittedName>
        <fullName evidence="1">Uncharacterized protein</fullName>
    </submittedName>
</protein>
<gene>
    <name evidence="1" type="ORF">MEDL_56933</name>
</gene>
<evidence type="ECO:0000313" key="1">
    <source>
        <dbReference type="EMBL" id="CAG2244895.1"/>
    </source>
</evidence>